<comment type="subcellular location">
    <subcellularLocation>
        <location evidence="1">Membrane</location>
    </subcellularLocation>
</comment>
<evidence type="ECO:0000256" key="5">
    <source>
        <dbReference type="ARBA" id="ARBA00023136"/>
    </source>
</evidence>
<dbReference type="InterPro" id="IPR000742">
    <property type="entry name" value="EGF"/>
</dbReference>
<dbReference type="SUPFAM" id="SSF52200">
    <property type="entry name" value="Toll/Interleukin receptor TIR domain"/>
    <property type="match status" value="1"/>
</dbReference>
<feature type="compositionally biased region" description="Polar residues" evidence="6">
    <location>
        <begin position="481"/>
        <end position="494"/>
    </location>
</feature>
<dbReference type="EMBL" id="VSWD01000010">
    <property type="protein sequence ID" value="KAK3089462.1"/>
    <property type="molecule type" value="Genomic_DNA"/>
</dbReference>
<keyword evidence="4 7" id="KW-1133">Transmembrane helix</keyword>
<organism evidence="9 10">
    <name type="scientific">Pinctada imbricata</name>
    <name type="common">Atlantic pearl-oyster</name>
    <name type="synonym">Pinctada martensii</name>
    <dbReference type="NCBI Taxonomy" id="66713"/>
    <lineage>
        <taxon>Eukaryota</taxon>
        <taxon>Metazoa</taxon>
        <taxon>Spiralia</taxon>
        <taxon>Lophotrochozoa</taxon>
        <taxon>Mollusca</taxon>
        <taxon>Bivalvia</taxon>
        <taxon>Autobranchia</taxon>
        <taxon>Pteriomorphia</taxon>
        <taxon>Pterioida</taxon>
        <taxon>Pterioidea</taxon>
        <taxon>Pteriidae</taxon>
        <taxon>Pinctada</taxon>
    </lineage>
</organism>
<dbReference type="PANTHER" id="PTHR24365">
    <property type="entry name" value="TOLL-LIKE RECEPTOR"/>
    <property type="match status" value="1"/>
</dbReference>
<dbReference type="PANTHER" id="PTHR24365:SF541">
    <property type="entry name" value="PROTEIN TOLL-RELATED"/>
    <property type="match status" value="1"/>
</dbReference>
<dbReference type="AlphaFoldDB" id="A0AA88XNV3"/>
<evidence type="ECO:0000259" key="8">
    <source>
        <dbReference type="PROSITE" id="PS50104"/>
    </source>
</evidence>
<evidence type="ECO:0000256" key="7">
    <source>
        <dbReference type="SAM" id="Phobius"/>
    </source>
</evidence>
<protein>
    <recommendedName>
        <fullName evidence="8">TIR domain-containing protein</fullName>
    </recommendedName>
</protein>
<comment type="caution">
    <text evidence="9">The sequence shown here is derived from an EMBL/GenBank/DDBJ whole genome shotgun (WGS) entry which is preliminary data.</text>
</comment>
<keyword evidence="5 7" id="KW-0472">Membrane</keyword>
<dbReference type="InterPro" id="IPR000157">
    <property type="entry name" value="TIR_dom"/>
</dbReference>
<feature type="transmembrane region" description="Helical" evidence="7">
    <location>
        <begin position="257"/>
        <end position="284"/>
    </location>
</feature>
<dbReference type="GO" id="GO:0007165">
    <property type="term" value="P:signal transduction"/>
    <property type="evidence" value="ECO:0007669"/>
    <property type="project" value="InterPro"/>
</dbReference>
<keyword evidence="10" id="KW-1185">Reference proteome</keyword>
<dbReference type="GO" id="GO:0005886">
    <property type="term" value="C:plasma membrane"/>
    <property type="evidence" value="ECO:0007669"/>
    <property type="project" value="TreeGrafter"/>
</dbReference>
<evidence type="ECO:0000256" key="1">
    <source>
        <dbReference type="ARBA" id="ARBA00004370"/>
    </source>
</evidence>
<feature type="domain" description="TIR" evidence="8">
    <location>
        <begin position="307"/>
        <end position="458"/>
    </location>
</feature>
<name>A0AA88XNV3_PINIB</name>
<accession>A0AA88XNV3</accession>
<proteinExistence type="predicted"/>
<keyword evidence="2 7" id="KW-0812">Transmembrane</keyword>
<evidence type="ECO:0000256" key="3">
    <source>
        <dbReference type="ARBA" id="ARBA00022729"/>
    </source>
</evidence>
<dbReference type="GO" id="GO:0038023">
    <property type="term" value="F:signaling receptor activity"/>
    <property type="evidence" value="ECO:0007669"/>
    <property type="project" value="TreeGrafter"/>
</dbReference>
<dbReference type="PROSITE" id="PS50104">
    <property type="entry name" value="TIR"/>
    <property type="match status" value="1"/>
</dbReference>
<sequence>MTSGTFNCVCDDHWEGAKCDKFKCDLTCPSGSRCEGRNDVPVCVMTSTTTVPPTESSSAASDLRPIQERTCLNTFVCIHGYCDRHSTRGFRCVCDTTWGGVFCDKSLCPSECPEDCIAEGNSRYICNNKPQEDNSTTAPSTAQVVQSACDANYTMRPLEERKCLPLTCKFGQCKKTKVNITVQGQVNVTTNIACVCDDNVDGILCQNKCCLECGENGRCELDEDSEPFCNCRTNRFYGEFCNLTRTDPGPQYLKETWYMWVVGVCAFVLLVLILTLVVLPYMLWRNRVTFIMKIVHYFQPYEDNDDRLWDAFVAFRSGGSDEEFVTRTLRPKLEDELGFNLCLHFRDFTPGEKICFPFSSFANNIIECVNNSRRTILIVSPRFVEREFIQFEYQIAKEQMLKRKQRIIPIILEDISDVTSSTDPNLKQILKSVTYIEWPDHSNERKIKTFWSRVELSMPKRKSVEEKQKESKDLKYEKSSNHVTSSQQKSSINNDYKDNKRNSSNSQVVIISKDNLAFDFEDESKNIEKNDLNVNIEKYMHMMGNGKC</sequence>
<evidence type="ECO:0000313" key="10">
    <source>
        <dbReference type="Proteomes" id="UP001186944"/>
    </source>
</evidence>
<evidence type="ECO:0000313" key="9">
    <source>
        <dbReference type="EMBL" id="KAK3089462.1"/>
    </source>
</evidence>
<gene>
    <name evidence="9" type="ORF">FSP39_003803</name>
</gene>
<dbReference type="Proteomes" id="UP001186944">
    <property type="component" value="Unassembled WGS sequence"/>
</dbReference>
<feature type="compositionally biased region" description="Basic and acidic residues" evidence="6">
    <location>
        <begin position="462"/>
        <end position="480"/>
    </location>
</feature>
<evidence type="ECO:0000256" key="6">
    <source>
        <dbReference type="SAM" id="MobiDB-lite"/>
    </source>
</evidence>
<evidence type="ECO:0000256" key="4">
    <source>
        <dbReference type="ARBA" id="ARBA00022989"/>
    </source>
</evidence>
<dbReference type="InterPro" id="IPR035897">
    <property type="entry name" value="Toll_tir_struct_dom_sf"/>
</dbReference>
<dbReference type="PRINTS" id="PR01537">
    <property type="entry name" value="INTRLKN1R1F"/>
</dbReference>
<keyword evidence="3" id="KW-0732">Signal</keyword>
<dbReference type="PROSITE" id="PS00022">
    <property type="entry name" value="EGF_1"/>
    <property type="match status" value="2"/>
</dbReference>
<dbReference type="Pfam" id="PF01582">
    <property type="entry name" value="TIR"/>
    <property type="match status" value="1"/>
</dbReference>
<feature type="region of interest" description="Disordered" evidence="6">
    <location>
        <begin position="461"/>
        <end position="503"/>
    </location>
</feature>
<dbReference type="Gene3D" id="3.40.50.10140">
    <property type="entry name" value="Toll/interleukin-1 receptor homology (TIR) domain"/>
    <property type="match status" value="1"/>
</dbReference>
<evidence type="ECO:0000256" key="2">
    <source>
        <dbReference type="ARBA" id="ARBA00022692"/>
    </source>
</evidence>
<dbReference type="SMART" id="SM00255">
    <property type="entry name" value="TIR"/>
    <property type="match status" value="1"/>
</dbReference>
<reference evidence="9" key="1">
    <citation type="submission" date="2019-08" db="EMBL/GenBank/DDBJ databases">
        <title>The improved chromosome-level genome for the pearl oyster Pinctada fucata martensii using PacBio sequencing and Hi-C.</title>
        <authorList>
            <person name="Zheng Z."/>
        </authorList>
    </citation>
    <scope>NUCLEOTIDE SEQUENCE</scope>
    <source>
        <strain evidence="9">ZZ-2019</strain>
        <tissue evidence="9">Adductor muscle</tissue>
    </source>
</reference>